<dbReference type="AlphaFoldDB" id="A0A4Y2GD35"/>
<evidence type="ECO:0000313" key="2">
    <source>
        <dbReference type="Proteomes" id="UP000499080"/>
    </source>
</evidence>
<proteinExistence type="predicted"/>
<dbReference type="EMBL" id="BGPR01177157">
    <property type="protein sequence ID" value="GBM50599.1"/>
    <property type="molecule type" value="Genomic_DNA"/>
</dbReference>
<gene>
    <name evidence="1" type="ORF">AVEN_243913_1</name>
</gene>
<accession>A0A4Y2GD35</accession>
<protein>
    <submittedName>
        <fullName evidence="1">Uncharacterized protein</fullName>
    </submittedName>
</protein>
<sequence>LTTRKHRTTVPTDLRSAGTLVFTSTVHKKLQKIVGPTRNRFGGPGICMRTDIALECRNGLYVIERATVYA</sequence>
<reference evidence="1 2" key="1">
    <citation type="journal article" date="2019" name="Sci. Rep.">
        <title>Orb-weaving spider Araneus ventricosus genome elucidates the spidroin gene catalogue.</title>
        <authorList>
            <person name="Kono N."/>
            <person name="Nakamura H."/>
            <person name="Ohtoshi R."/>
            <person name="Moran D.A.P."/>
            <person name="Shinohara A."/>
            <person name="Yoshida Y."/>
            <person name="Fujiwara M."/>
            <person name="Mori M."/>
            <person name="Tomita M."/>
            <person name="Arakawa K."/>
        </authorList>
    </citation>
    <scope>NUCLEOTIDE SEQUENCE [LARGE SCALE GENOMIC DNA]</scope>
</reference>
<dbReference type="Proteomes" id="UP000499080">
    <property type="component" value="Unassembled WGS sequence"/>
</dbReference>
<evidence type="ECO:0000313" key="1">
    <source>
        <dbReference type="EMBL" id="GBM50599.1"/>
    </source>
</evidence>
<name>A0A4Y2GD35_ARAVE</name>
<comment type="caution">
    <text evidence="1">The sequence shown here is derived from an EMBL/GenBank/DDBJ whole genome shotgun (WGS) entry which is preliminary data.</text>
</comment>
<organism evidence="1 2">
    <name type="scientific">Araneus ventricosus</name>
    <name type="common">Orbweaver spider</name>
    <name type="synonym">Epeira ventricosa</name>
    <dbReference type="NCBI Taxonomy" id="182803"/>
    <lineage>
        <taxon>Eukaryota</taxon>
        <taxon>Metazoa</taxon>
        <taxon>Ecdysozoa</taxon>
        <taxon>Arthropoda</taxon>
        <taxon>Chelicerata</taxon>
        <taxon>Arachnida</taxon>
        <taxon>Araneae</taxon>
        <taxon>Araneomorphae</taxon>
        <taxon>Entelegynae</taxon>
        <taxon>Araneoidea</taxon>
        <taxon>Araneidae</taxon>
        <taxon>Araneus</taxon>
    </lineage>
</organism>
<feature type="non-terminal residue" evidence="1">
    <location>
        <position position="1"/>
    </location>
</feature>
<keyword evidence="2" id="KW-1185">Reference proteome</keyword>